<protein>
    <submittedName>
        <fullName evidence="1">Uncharacterized protein</fullName>
    </submittedName>
</protein>
<dbReference type="AlphaFoldDB" id="A0AAV7SMR4"/>
<proteinExistence type="predicted"/>
<accession>A0AAV7SMR4</accession>
<evidence type="ECO:0000313" key="1">
    <source>
        <dbReference type="EMBL" id="KAJ1165315.1"/>
    </source>
</evidence>
<organism evidence="1 2">
    <name type="scientific">Pleurodeles waltl</name>
    <name type="common">Iberian ribbed newt</name>
    <dbReference type="NCBI Taxonomy" id="8319"/>
    <lineage>
        <taxon>Eukaryota</taxon>
        <taxon>Metazoa</taxon>
        <taxon>Chordata</taxon>
        <taxon>Craniata</taxon>
        <taxon>Vertebrata</taxon>
        <taxon>Euteleostomi</taxon>
        <taxon>Amphibia</taxon>
        <taxon>Batrachia</taxon>
        <taxon>Caudata</taxon>
        <taxon>Salamandroidea</taxon>
        <taxon>Salamandridae</taxon>
        <taxon>Pleurodelinae</taxon>
        <taxon>Pleurodeles</taxon>
    </lineage>
</organism>
<name>A0AAV7SMR4_PLEWA</name>
<sequence length="125" mass="13523">MSSIISLECTITASTWSSLADIEGVSELPRARVSVLAVDNEPAAVDGEADALVHNQPIAACGRVVITTPAVVAPKFCVWQDQEAGIGFYPNRHVQYSGILQLRKSCSSMKFLSLSFRDWPDAENV</sequence>
<evidence type="ECO:0000313" key="2">
    <source>
        <dbReference type="Proteomes" id="UP001066276"/>
    </source>
</evidence>
<comment type="caution">
    <text evidence="1">The sequence shown here is derived from an EMBL/GenBank/DDBJ whole genome shotgun (WGS) entry which is preliminary data.</text>
</comment>
<gene>
    <name evidence="1" type="ORF">NDU88_005743</name>
</gene>
<dbReference type="EMBL" id="JANPWB010000008">
    <property type="protein sequence ID" value="KAJ1165315.1"/>
    <property type="molecule type" value="Genomic_DNA"/>
</dbReference>
<dbReference type="Proteomes" id="UP001066276">
    <property type="component" value="Chromosome 4_2"/>
</dbReference>
<keyword evidence="2" id="KW-1185">Reference proteome</keyword>
<reference evidence="1" key="1">
    <citation type="journal article" date="2022" name="bioRxiv">
        <title>Sequencing and chromosome-scale assembly of the giantPleurodeles waltlgenome.</title>
        <authorList>
            <person name="Brown T."/>
            <person name="Elewa A."/>
            <person name="Iarovenko S."/>
            <person name="Subramanian E."/>
            <person name="Araus A.J."/>
            <person name="Petzold A."/>
            <person name="Susuki M."/>
            <person name="Suzuki K.-i.T."/>
            <person name="Hayashi T."/>
            <person name="Toyoda A."/>
            <person name="Oliveira C."/>
            <person name="Osipova E."/>
            <person name="Leigh N.D."/>
            <person name="Simon A."/>
            <person name="Yun M.H."/>
        </authorList>
    </citation>
    <scope>NUCLEOTIDE SEQUENCE</scope>
    <source>
        <strain evidence="1">20211129_DDA</strain>
        <tissue evidence="1">Liver</tissue>
    </source>
</reference>